<feature type="compositionally biased region" description="Basic and acidic residues" evidence="1">
    <location>
        <begin position="258"/>
        <end position="276"/>
    </location>
</feature>
<feature type="compositionally biased region" description="Low complexity" evidence="1">
    <location>
        <begin position="309"/>
        <end position="323"/>
    </location>
</feature>
<dbReference type="Proteomes" id="UP000704712">
    <property type="component" value="Unassembled WGS sequence"/>
</dbReference>
<feature type="region of interest" description="Disordered" evidence="1">
    <location>
        <begin position="186"/>
        <end position="323"/>
    </location>
</feature>
<feature type="compositionally biased region" description="Pro residues" evidence="1">
    <location>
        <begin position="220"/>
        <end position="231"/>
    </location>
</feature>
<name>A0A8S9TT76_PHYIN</name>
<gene>
    <name evidence="2" type="ORF">GN958_ATG21063</name>
</gene>
<feature type="compositionally biased region" description="Acidic residues" evidence="1">
    <location>
        <begin position="244"/>
        <end position="253"/>
    </location>
</feature>
<feature type="compositionally biased region" description="Acidic residues" evidence="1">
    <location>
        <begin position="277"/>
        <end position="287"/>
    </location>
</feature>
<accession>A0A8S9TT76</accession>
<organism evidence="2 3">
    <name type="scientific">Phytophthora infestans</name>
    <name type="common">Potato late blight agent</name>
    <name type="synonym">Botrytis infestans</name>
    <dbReference type="NCBI Taxonomy" id="4787"/>
    <lineage>
        <taxon>Eukaryota</taxon>
        <taxon>Sar</taxon>
        <taxon>Stramenopiles</taxon>
        <taxon>Oomycota</taxon>
        <taxon>Peronosporomycetes</taxon>
        <taxon>Peronosporales</taxon>
        <taxon>Peronosporaceae</taxon>
        <taxon>Phytophthora</taxon>
    </lineage>
</organism>
<evidence type="ECO:0000313" key="3">
    <source>
        <dbReference type="Proteomes" id="UP000704712"/>
    </source>
</evidence>
<sequence length="323" mass="35355">MTPSTTPSSTGSTGAFGCVFGSCSYFSRYPPTKNAAACRKLKVSALLARLQLLSAFFEPMGYYGMLVAIEGTVHANLMWFGGRAAKHASGANDGSKSPAQEALGVLFKRHRRRYHQVIAHALDPFEVDSSGYRFIPELLEKCQAIDPTRHKNLRLSNTALAHIIMDVSGSNLPKELRRQPQPWPVEETFLRPFSPLNSSRSRRAADCRQSQNGEFTALKPSPPVKYQPPSSPNKHLAYYLGISSDEEDQEQEEGNPGNDHDEDKEKAQEDTNQDAHDQDDEEDDEAAAENPTSTDNGAASDAGDKSSKPSKPSSTSPDSQTPK</sequence>
<protein>
    <submittedName>
        <fullName evidence="2">Uncharacterized protein</fullName>
    </submittedName>
</protein>
<reference evidence="2" key="1">
    <citation type="submission" date="2020-03" db="EMBL/GenBank/DDBJ databases">
        <title>Hybrid Assembly of Korean Phytophthora infestans isolates.</title>
        <authorList>
            <person name="Prokchorchik M."/>
            <person name="Lee Y."/>
            <person name="Seo J."/>
            <person name="Cho J.-H."/>
            <person name="Park Y.-E."/>
            <person name="Jang D.-C."/>
            <person name="Im J.-S."/>
            <person name="Choi J.-G."/>
            <person name="Park H.-J."/>
            <person name="Lee G.-B."/>
            <person name="Lee Y.-G."/>
            <person name="Hong S.-Y."/>
            <person name="Cho K."/>
            <person name="Sohn K.H."/>
        </authorList>
    </citation>
    <scope>NUCLEOTIDE SEQUENCE</scope>
    <source>
        <strain evidence="2">KR_2_A2</strain>
    </source>
</reference>
<evidence type="ECO:0000313" key="2">
    <source>
        <dbReference type="EMBL" id="KAF4129744.1"/>
    </source>
</evidence>
<proteinExistence type="predicted"/>
<comment type="caution">
    <text evidence="2">The sequence shown here is derived from an EMBL/GenBank/DDBJ whole genome shotgun (WGS) entry which is preliminary data.</text>
</comment>
<dbReference type="EMBL" id="JAACNO010002933">
    <property type="protein sequence ID" value="KAF4129744.1"/>
    <property type="molecule type" value="Genomic_DNA"/>
</dbReference>
<evidence type="ECO:0000256" key="1">
    <source>
        <dbReference type="SAM" id="MobiDB-lite"/>
    </source>
</evidence>
<dbReference type="AlphaFoldDB" id="A0A8S9TT76"/>